<name>A0A9P0DRD8_PHACE</name>
<dbReference type="Pfam" id="PF02932">
    <property type="entry name" value="Neur_chan_memb"/>
    <property type="match status" value="1"/>
</dbReference>
<dbReference type="CDD" id="cd19051">
    <property type="entry name" value="LGIC_TM_cation"/>
    <property type="match status" value="1"/>
</dbReference>
<dbReference type="InterPro" id="IPR038050">
    <property type="entry name" value="Neuro_actylchol_rec"/>
</dbReference>
<keyword evidence="9" id="KW-1185">Reference proteome</keyword>
<feature type="domain" description="Neurotransmitter-gated ion-channel ligand-binding" evidence="6">
    <location>
        <begin position="73"/>
        <end position="277"/>
    </location>
</feature>
<dbReference type="GO" id="GO:0016020">
    <property type="term" value="C:membrane"/>
    <property type="evidence" value="ECO:0007669"/>
    <property type="project" value="UniProtKB-SubCell"/>
</dbReference>
<evidence type="ECO:0000313" key="8">
    <source>
        <dbReference type="EMBL" id="CAH1173693.1"/>
    </source>
</evidence>
<dbReference type="Proteomes" id="UP001153737">
    <property type="component" value="Chromosome 6"/>
</dbReference>
<feature type="domain" description="Neurotransmitter-gated ion-channel transmembrane" evidence="7">
    <location>
        <begin position="287"/>
        <end position="429"/>
    </location>
</feature>
<sequence>MTFRASEMQESSTDFVFGPVLHHTYSRITIPNMRRWDVLFVVIAIGLGFGTVESGFTTTKIGPQPIWNSTYTDKLRHDLLLNYDKFSRPAQHYNKTTVQFGMSIRHIDMNEFKSTLTVHCWLRLVWTDEKLKWDPEDYGNLTLLNLAEHEIWQPDVYLYNSATSTAINHYGNTHCLLYSDGEVLWVPPAQFTVLCSLNLKYWPFDDQECYLKFGSWTYSGDQIDLNNYNNKTDVDVELVINNTEWLITKAFQKKQDVFYPCCTEPYPDITINVTMSRISPSYKAIIVTPAFVVITLIMAAFWLPPQAGEKIILNATTALIICLFMLYFSQKLPAMGTHTPLIVLFYTSCLYIVSFSMIGSVLVITLSRTKHSTSLPWIVKQPLTGKIGHLLGLGSYIQQTSTVSLQVTAEEMRDHQVTDFEDGNNGEEHRIFRPASSSFSHVKPSMQQDWILLAATIDRISFIFYFLLFTILSIVYAL</sequence>
<dbReference type="EMBL" id="OU896712">
    <property type="protein sequence ID" value="CAH1173693.1"/>
    <property type="molecule type" value="Genomic_DNA"/>
</dbReference>
<reference evidence="8" key="2">
    <citation type="submission" date="2022-10" db="EMBL/GenBank/DDBJ databases">
        <authorList>
            <consortium name="ENA_rothamsted_submissions"/>
            <consortium name="culmorum"/>
            <person name="King R."/>
        </authorList>
    </citation>
    <scope>NUCLEOTIDE SEQUENCE</scope>
</reference>
<dbReference type="InterPro" id="IPR036734">
    <property type="entry name" value="Neur_chan_lig-bd_sf"/>
</dbReference>
<dbReference type="InterPro" id="IPR036719">
    <property type="entry name" value="Neuro-gated_channel_TM_sf"/>
</dbReference>
<evidence type="ECO:0000256" key="2">
    <source>
        <dbReference type="ARBA" id="ARBA00022692"/>
    </source>
</evidence>
<protein>
    <submittedName>
        <fullName evidence="8">Uncharacterized protein</fullName>
    </submittedName>
</protein>
<gene>
    <name evidence="8" type="ORF">PHAECO_LOCUS10429</name>
</gene>
<dbReference type="AlphaFoldDB" id="A0A9P0DRD8"/>
<evidence type="ECO:0000256" key="3">
    <source>
        <dbReference type="ARBA" id="ARBA00022989"/>
    </source>
</evidence>
<feature type="transmembrane region" description="Helical" evidence="5">
    <location>
        <begin position="450"/>
        <end position="477"/>
    </location>
</feature>
<evidence type="ECO:0000259" key="6">
    <source>
        <dbReference type="Pfam" id="PF02931"/>
    </source>
</evidence>
<evidence type="ECO:0000256" key="1">
    <source>
        <dbReference type="ARBA" id="ARBA00004141"/>
    </source>
</evidence>
<dbReference type="GO" id="GO:0004888">
    <property type="term" value="F:transmembrane signaling receptor activity"/>
    <property type="evidence" value="ECO:0007669"/>
    <property type="project" value="InterPro"/>
</dbReference>
<dbReference type="InterPro" id="IPR006029">
    <property type="entry name" value="Neurotrans-gated_channel_TM"/>
</dbReference>
<accession>A0A9P0DRD8</accession>
<evidence type="ECO:0000259" key="7">
    <source>
        <dbReference type="Pfam" id="PF02932"/>
    </source>
</evidence>
<feature type="transmembrane region" description="Helical" evidence="5">
    <location>
        <begin position="311"/>
        <end position="329"/>
    </location>
</feature>
<dbReference type="Gene3D" id="1.20.58.390">
    <property type="entry name" value="Neurotransmitter-gated ion-channel transmembrane domain"/>
    <property type="match status" value="1"/>
</dbReference>
<dbReference type="SUPFAM" id="SSF63712">
    <property type="entry name" value="Nicotinic receptor ligand binding domain-like"/>
    <property type="match status" value="1"/>
</dbReference>
<comment type="subcellular location">
    <subcellularLocation>
        <location evidence="1">Membrane</location>
        <topology evidence="1">Multi-pass membrane protein</topology>
    </subcellularLocation>
</comment>
<keyword evidence="2 5" id="KW-0812">Transmembrane</keyword>
<dbReference type="Pfam" id="PF02931">
    <property type="entry name" value="Neur_chan_LBD"/>
    <property type="match status" value="1"/>
</dbReference>
<proteinExistence type="predicted"/>
<dbReference type="PANTHER" id="PTHR18945">
    <property type="entry name" value="NEUROTRANSMITTER GATED ION CHANNEL"/>
    <property type="match status" value="1"/>
</dbReference>
<dbReference type="OrthoDB" id="410315at2759"/>
<feature type="transmembrane region" description="Helical" evidence="5">
    <location>
        <begin position="284"/>
        <end position="304"/>
    </location>
</feature>
<organism evidence="8 9">
    <name type="scientific">Phaedon cochleariae</name>
    <name type="common">Mustard beetle</name>
    <dbReference type="NCBI Taxonomy" id="80249"/>
    <lineage>
        <taxon>Eukaryota</taxon>
        <taxon>Metazoa</taxon>
        <taxon>Ecdysozoa</taxon>
        <taxon>Arthropoda</taxon>
        <taxon>Hexapoda</taxon>
        <taxon>Insecta</taxon>
        <taxon>Pterygota</taxon>
        <taxon>Neoptera</taxon>
        <taxon>Endopterygota</taxon>
        <taxon>Coleoptera</taxon>
        <taxon>Polyphaga</taxon>
        <taxon>Cucujiformia</taxon>
        <taxon>Chrysomeloidea</taxon>
        <taxon>Chrysomelidae</taxon>
        <taxon>Chrysomelinae</taxon>
        <taxon>Chrysomelini</taxon>
        <taxon>Phaedon</taxon>
    </lineage>
</organism>
<evidence type="ECO:0000256" key="4">
    <source>
        <dbReference type="ARBA" id="ARBA00023136"/>
    </source>
</evidence>
<keyword evidence="4 5" id="KW-0472">Membrane</keyword>
<keyword evidence="3 5" id="KW-1133">Transmembrane helix</keyword>
<dbReference type="PRINTS" id="PR00252">
    <property type="entry name" value="NRIONCHANNEL"/>
</dbReference>
<evidence type="ECO:0000256" key="5">
    <source>
        <dbReference type="SAM" id="Phobius"/>
    </source>
</evidence>
<dbReference type="GO" id="GO:0005230">
    <property type="term" value="F:extracellular ligand-gated monoatomic ion channel activity"/>
    <property type="evidence" value="ECO:0007669"/>
    <property type="project" value="InterPro"/>
</dbReference>
<dbReference type="CDD" id="cd18997">
    <property type="entry name" value="LGIC_ECD_nAChR"/>
    <property type="match status" value="1"/>
</dbReference>
<dbReference type="InterPro" id="IPR006201">
    <property type="entry name" value="Neur_channel"/>
</dbReference>
<feature type="transmembrane region" description="Helical" evidence="5">
    <location>
        <begin position="36"/>
        <end position="56"/>
    </location>
</feature>
<evidence type="ECO:0000313" key="9">
    <source>
        <dbReference type="Proteomes" id="UP001153737"/>
    </source>
</evidence>
<feature type="transmembrane region" description="Helical" evidence="5">
    <location>
        <begin position="341"/>
        <end position="366"/>
    </location>
</feature>
<dbReference type="SUPFAM" id="SSF90112">
    <property type="entry name" value="Neurotransmitter-gated ion-channel transmembrane pore"/>
    <property type="match status" value="1"/>
</dbReference>
<dbReference type="InterPro" id="IPR006202">
    <property type="entry name" value="Neur_chan_lig-bd"/>
</dbReference>
<dbReference type="Gene3D" id="2.70.170.10">
    <property type="entry name" value="Neurotransmitter-gated ion-channel ligand-binding domain"/>
    <property type="match status" value="1"/>
</dbReference>
<dbReference type="FunFam" id="1.20.58.390:FF:000092">
    <property type="entry name" value="Nicotinic acetylcholine receptor subunit alpha10"/>
    <property type="match status" value="1"/>
</dbReference>
<reference evidence="8" key="1">
    <citation type="submission" date="2022-01" db="EMBL/GenBank/DDBJ databases">
        <authorList>
            <person name="King R."/>
        </authorList>
    </citation>
    <scope>NUCLEOTIDE SEQUENCE</scope>
</reference>
<dbReference type="FunFam" id="2.70.170.10:FF:000030">
    <property type="entry name" value="AcetylCholine Receptor"/>
    <property type="match status" value="1"/>
</dbReference>